<dbReference type="OrthoDB" id="9801102at2"/>
<accession>A0A6B9FRN0</accession>
<dbReference type="KEGG" id="mmes:MMSR116_22840"/>
<dbReference type="PANTHER" id="PTHR40266">
    <property type="entry name" value="TOXIN HIGB-1"/>
    <property type="match status" value="1"/>
</dbReference>
<proteinExistence type="predicted"/>
<dbReference type="InterPro" id="IPR007711">
    <property type="entry name" value="HigB-1"/>
</dbReference>
<evidence type="ECO:0000313" key="2">
    <source>
        <dbReference type="Proteomes" id="UP000012488"/>
    </source>
</evidence>
<dbReference type="RefSeq" id="WP_039894350.1">
    <property type="nucleotide sequence ID" value="NZ_CP043538.1"/>
</dbReference>
<name>A0A6B9FRN0_9HYPH</name>
<dbReference type="Pfam" id="PF05015">
    <property type="entry name" value="HigB-like_toxin"/>
    <property type="match status" value="1"/>
</dbReference>
<dbReference type="SUPFAM" id="SSF143011">
    <property type="entry name" value="RelE-like"/>
    <property type="match status" value="1"/>
</dbReference>
<dbReference type="Proteomes" id="UP000012488">
    <property type="component" value="Chromosome"/>
</dbReference>
<sequence length="94" mass="10724">MPIRSVANAMTEAVFQGRHPRSIPAAILNVARRKLRQVHAAASLQDLKVPPGNKLHPLTKDCNRQHAVWINDQFRICFRWTETGPEAVEIVDYR</sequence>
<dbReference type="PANTHER" id="PTHR40266:SF2">
    <property type="entry name" value="TOXIN HIGB-1"/>
    <property type="match status" value="1"/>
</dbReference>
<protein>
    <submittedName>
        <fullName evidence="1">Type II toxin-antitoxin system RelE/ParE family toxin</fullName>
    </submittedName>
</protein>
<dbReference type="AlphaFoldDB" id="A0A6B9FRN0"/>
<evidence type="ECO:0000313" key="1">
    <source>
        <dbReference type="EMBL" id="QGY04426.1"/>
    </source>
</evidence>
<dbReference type="EMBL" id="CP043538">
    <property type="protein sequence ID" value="QGY04426.1"/>
    <property type="molecule type" value="Genomic_DNA"/>
</dbReference>
<reference evidence="1 2" key="2">
    <citation type="journal article" date="2013" name="Genome Announc.">
        <title>Draft Genome Sequence of Methylobacterium mesophilicum Strain SR1.6/6, Isolated from Citrus sinensis.</title>
        <authorList>
            <person name="Marinho Almeida D."/>
            <person name="Dini-Andreote F."/>
            <person name="Camargo Neves A.A."/>
            <person name="Juca Ramos R.T."/>
            <person name="Andreote F.D."/>
            <person name="Carneiro A.R."/>
            <person name="Oliveira de Souza Lima A."/>
            <person name="Caracciolo Gomes de Sa P.H."/>
            <person name="Ribeiro Barbosa M.S."/>
            <person name="Araujo W.L."/>
            <person name="Silva A."/>
        </authorList>
    </citation>
    <scope>NUCLEOTIDE SEQUENCE [LARGE SCALE GENOMIC DNA]</scope>
    <source>
        <strain evidence="1 2">SR1.6/6</strain>
    </source>
</reference>
<organism evidence="1 2">
    <name type="scientific">Methylobacterium mesophilicum SR1.6/6</name>
    <dbReference type="NCBI Taxonomy" id="908290"/>
    <lineage>
        <taxon>Bacteria</taxon>
        <taxon>Pseudomonadati</taxon>
        <taxon>Pseudomonadota</taxon>
        <taxon>Alphaproteobacteria</taxon>
        <taxon>Hyphomicrobiales</taxon>
        <taxon>Methylobacteriaceae</taxon>
        <taxon>Methylobacterium</taxon>
    </lineage>
</organism>
<gene>
    <name evidence="1" type="ORF">MMSR116_22840</name>
</gene>
<dbReference type="InterPro" id="IPR035093">
    <property type="entry name" value="RelE/ParE_toxin_dom_sf"/>
</dbReference>
<reference evidence="1 2" key="1">
    <citation type="journal article" date="2012" name="Genet. Mol. Biol.">
        <title>Analysis of 16S rRNA and mxaF genes revealing insights into Methylobacterium niche-specific plant association.</title>
        <authorList>
            <person name="Dourado M.N."/>
            <person name="Andreote F.D."/>
            <person name="Dini-Andreote F."/>
            <person name="Conti R."/>
            <person name="Araujo J.M."/>
            <person name="Araujo W.L."/>
        </authorList>
    </citation>
    <scope>NUCLEOTIDE SEQUENCE [LARGE SCALE GENOMIC DNA]</scope>
    <source>
        <strain evidence="1 2">SR1.6/6</strain>
    </source>
</reference>
<dbReference type="Gene3D" id="3.30.2310.20">
    <property type="entry name" value="RelE-like"/>
    <property type="match status" value="1"/>
</dbReference>